<dbReference type="OrthoDB" id="3553588at2759"/>
<comment type="caution">
    <text evidence="2">The sequence shown here is derived from an EMBL/GenBank/DDBJ whole genome shotgun (WGS) entry which is preliminary data.</text>
</comment>
<sequence>MSGADESNPENVSAEPHPIHHPQPAVPVIRSLTLDELNAWDVTSPNSPPPAYSPPPPAYYPCDCGRYESPWMLAGLGFKLELIFEIWDRWQLLKAQNPDVYQNMQPWMLLYSFLSFAFQVTRLPFAPPGYDPRRYDYSMVLYLNGWELPSHWYITRQWDEAQRMANCADAAAMCLVRSLEVSCEHCLGQPPPIYVEHILDNCRFNELARMAMAATFVI</sequence>
<feature type="region of interest" description="Disordered" evidence="1">
    <location>
        <begin position="1"/>
        <end position="24"/>
    </location>
</feature>
<dbReference type="AlphaFoldDB" id="A0A4Y8DBJ3"/>
<organism evidence="2 3">
    <name type="scientific">Botryotinia calthae</name>
    <dbReference type="NCBI Taxonomy" id="38488"/>
    <lineage>
        <taxon>Eukaryota</taxon>
        <taxon>Fungi</taxon>
        <taxon>Dikarya</taxon>
        <taxon>Ascomycota</taxon>
        <taxon>Pezizomycotina</taxon>
        <taxon>Leotiomycetes</taxon>
        <taxon>Helotiales</taxon>
        <taxon>Sclerotiniaceae</taxon>
        <taxon>Botryotinia</taxon>
    </lineage>
</organism>
<evidence type="ECO:0000313" key="2">
    <source>
        <dbReference type="EMBL" id="TEY74831.1"/>
    </source>
</evidence>
<gene>
    <name evidence="2" type="ORF">BOTCAL_0069g00280</name>
</gene>
<accession>A0A4Y8DBJ3</accession>
<evidence type="ECO:0000256" key="1">
    <source>
        <dbReference type="SAM" id="MobiDB-lite"/>
    </source>
</evidence>
<keyword evidence="3" id="KW-1185">Reference proteome</keyword>
<reference evidence="2 3" key="1">
    <citation type="submission" date="2017-11" db="EMBL/GenBank/DDBJ databases">
        <title>Comparative genomics of Botrytis spp.</title>
        <authorList>
            <person name="Valero-Jimenez C.A."/>
            <person name="Tapia P."/>
            <person name="Veloso J."/>
            <person name="Silva-Moreno E."/>
            <person name="Staats M."/>
            <person name="Valdes J.H."/>
            <person name="Van Kan J.A.L."/>
        </authorList>
    </citation>
    <scope>NUCLEOTIDE SEQUENCE [LARGE SCALE GENOMIC DNA]</scope>
    <source>
        <strain evidence="2 3">MUCL2830</strain>
    </source>
</reference>
<dbReference type="Proteomes" id="UP000297299">
    <property type="component" value="Unassembled WGS sequence"/>
</dbReference>
<dbReference type="EMBL" id="PHWZ01000069">
    <property type="protein sequence ID" value="TEY74831.1"/>
    <property type="molecule type" value="Genomic_DNA"/>
</dbReference>
<evidence type="ECO:0000313" key="3">
    <source>
        <dbReference type="Proteomes" id="UP000297299"/>
    </source>
</evidence>
<proteinExistence type="predicted"/>
<protein>
    <submittedName>
        <fullName evidence="2">Uncharacterized protein</fullName>
    </submittedName>
</protein>
<name>A0A4Y8DBJ3_9HELO</name>